<comment type="caution">
    <text evidence="4">The sequence shown here is derived from an EMBL/GenBank/DDBJ whole genome shotgun (WGS) entry which is preliminary data.</text>
</comment>
<keyword evidence="1 2" id="KW-0732">Signal</keyword>
<evidence type="ECO:0000313" key="5">
    <source>
        <dbReference type="Proteomes" id="UP001620626"/>
    </source>
</evidence>
<keyword evidence="5" id="KW-1185">Reference proteome</keyword>
<evidence type="ECO:0000313" key="4">
    <source>
        <dbReference type="EMBL" id="KAL3115029.1"/>
    </source>
</evidence>
<dbReference type="Proteomes" id="UP001620626">
    <property type="component" value="Unassembled WGS sequence"/>
</dbReference>
<proteinExistence type="predicted"/>
<gene>
    <name evidence="4" type="ORF">niasHT_010897</name>
</gene>
<evidence type="ECO:0000256" key="2">
    <source>
        <dbReference type="SAM" id="SignalP"/>
    </source>
</evidence>
<dbReference type="InterPro" id="IPR051962">
    <property type="entry name" value="Cuticlin"/>
</dbReference>
<dbReference type="PANTHER" id="PTHR22907:SF54">
    <property type="entry name" value="GH04558P"/>
    <property type="match status" value="1"/>
</dbReference>
<sequence>MGQCRCTCRTRNLVHLLIVLLLLLLLPVGCWSSTSVAKFNDIDNELVGDPVVECEETMISLTFKTKKPFNGRVYVQGMADDERCAKEFCNQIRANFYFEKIRNQILSFR</sequence>
<reference evidence="4 5" key="1">
    <citation type="submission" date="2024-10" db="EMBL/GenBank/DDBJ databases">
        <authorList>
            <person name="Kim D."/>
        </authorList>
    </citation>
    <scope>NUCLEOTIDE SEQUENCE [LARGE SCALE GENOMIC DNA]</scope>
    <source>
        <strain evidence="4">BH-2024</strain>
    </source>
</reference>
<feature type="signal peptide" evidence="2">
    <location>
        <begin position="1"/>
        <end position="32"/>
    </location>
</feature>
<dbReference type="AlphaFoldDB" id="A0ABD2LL47"/>
<dbReference type="EMBL" id="JBICBT010000401">
    <property type="protein sequence ID" value="KAL3115029.1"/>
    <property type="molecule type" value="Genomic_DNA"/>
</dbReference>
<dbReference type="PANTHER" id="PTHR22907">
    <property type="entry name" value="GH04558P"/>
    <property type="match status" value="1"/>
</dbReference>
<evidence type="ECO:0000256" key="1">
    <source>
        <dbReference type="ARBA" id="ARBA00022729"/>
    </source>
</evidence>
<feature type="chain" id="PRO_5044782511" description="Cuticlin N-terminal domain-containing protein" evidence="2">
    <location>
        <begin position="33"/>
        <end position="109"/>
    </location>
</feature>
<evidence type="ECO:0000259" key="3">
    <source>
        <dbReference type="Pfam" id="PF25057"/>
    </source>
</evidence>
<dbReference type="InterPro" id="IPR056953">
    <property type="entry name" value="CUT_N"/>
</dbReference>
<accession>A0ABD2LL47</accession>
<organism evidence="4 5">
    <name type="scientific">Heterodera trifolii</name>
    <dbReference type="NCBI Taxonomy" id="157864"/>
    <lineage>
        <taxon>Eukaryota</taxon>
        <taxon>Metazoa</taxon>
        <taxon>Ecdysozoa</taxon>
        <taxon>Nematoda</taxon>
        <taxon>Chromadorea</taxon>
        <taxon>Rhabditida</taxon>
        <taxon>Tylenchina</taxon>
        <taxon>Tylenchomorpha</taxon>
        <taxon>Tylenchoidea</taxon>
        <taxon>Heteroderidae</taxon>
        <taxon>Heteroderinae</taxon>
        <taxon>Heterodera</taxon>
    </lineage>
</organism>
<protein>
    <recommendedName>
        <fullName evidence="3">Cuticlin N-terminal domain-containing protein</fullName>
    </recommendedName>
</protein>
<dbReference type="Pfam" id="PF25057">
    <property type="entry name" value="CUT_N"/>
    <property type="match status" value="1"/>
</dbReference>
<name>A0ABD2LL47_9BILA</name>
<feature type="domain" description="Cuticlin N-terminal" evidence="3">
    <location>
        <begin position="48"/>
        <end position="91"/>
    </location>
</feature>